<dbReference type="PROSITE" id="PS51257">
    <property type="entry name" value="PROKAR_LIPOPROTEIN"/>
    <property type="match status" value="1"/>
</dbReference>
<evidence type="ECO:0000259" key="5">
    <source>
        <dbReference type="PROSITE" id="PS51352"/>
    </source>
</evidence>
<keyword evidence="7" id="KW-1185">Reference proteome</keyword>
<protein>
    <submittedName>
        <fullName evidence="6">TlpA disulfide reductase family protein</fullName>
    </submittedName>
</protein>
<dbReference type="Pfam" id="PF00578">
    <property type="entry name" value="AhpC-TSA"/>
    <property type="match status" value="1"/>
</dbReference>
<proteinExistence type="predicted"/>
<dbReference type="InterPro" id="IPR036249">
    <property type="entry name" value="Thioredoxin-like_sf"/>
</dbReference>
<dbReference type="InterPro" id="IPR000866">
    <property type="entry name" value="AhpC/TSA"/>
</dbReference>
<evidence type="ECO:0000256" key="4">
    <source>
        <dbReference type="ARBA" id="ARBA00023284"/>
    </source>
</evidence>
<gene>
    <name evidence="6" type="ORF">O3P16_09095</name>
</gene>
<dbReference type="CDD" id="cd02966">
    <property type="entry name" value="TlpA_like_family"/>
    <property type="match status" value="1"/>
</dbReference>
<keyword evidence="3" id="KW-1015">Disulfide bond</keyword>
<organism evidence="6 7">
    <name type="scientific">Polluticaenibacter yanchengensis</name>
    <dbReference type="NCBI Taxonomy" id="3014562"/>
    <lineage>
        <taxon>Bacteria</taxon>
        <taxon>Pseudomonadati</taxon>
        <taxon>Bacteroidota</taxon>
        <taxon>Chitinophagia</taxon>
        <taxon>Chitinophagales</taxon>
        <taxon>Chitinophagaceae</taxon>
        <taxon>Polluticaenibacter</taxon>
    </lineage>
</organism>
<dbReference type="Pfam" id="PF14289">
    <property type="entry name" value="DUF4369"/>
    <property type="match status" value="1"/>
</dbReference>
<dbReference type="Proteomes" id="UP001210231">
    <property type="component" value="Unassembled WGS sequence"/>
</dbReference>
<feature type="domain" description="Thioredoxin" evidence="5">
    <location>
        <begin position="241"/>
        <end position="379"/>
    </location>
</feature>
<dbReference type="RefSeq" id="WP_407031285.1">
    <property type="nucleotide sequence ID" value="NZ_JAQGEF010000008.1"/>
</dbReference>
<evidence type="ECO:0000256" key="1">
    <source>
        <dbReference type="ARBA" id="ARBA00004196"/>
    </source>
</evidence>
<dbReference type="InterPro" id="IPR017937">
    <property type="entry name" value="Thioredoxin_CS"/>
</dbReference>
<evidence type="ECO:0000256" key="3">
    <source>
        <dbReference type="ARBA" id="ARBA00023157"/>
    </source>
</evidence>
<evidence type="ECO:0000313" key="7">
    <source>
        <dbReference type="Proteomes" id="UP001210231"/>
    </source>
</evidence>
<dbReference type="PROSITE" id="PS51352">
    <property type="entry name" value="THIOREDOXIN_2"/>
    <property type="match status" value="1"/>
</dbReference>
<dbReference type="PANTHER" id="PTHR42852:SF6">
    <property type="entry name" value="THIOL:DISULFIDE INTERCHANGE PROTEIN DSBE"/>
    <property type="match status" value="1"/>
</dbReference>
<name>A0ABT4UJE8_9BACT</name>
<dbReference type="PROSITE" id="PS00194">
    <property type="entry name" value="THIOREDOXIN_1"/>
    <property type="match status" value="1"/>
</dbReference>
<dbReference type="Gene3D" id="3.40.30.10">
    <property type="entry name" value="Glutaredoxin"/>
    <property type="match status" value="1"/>
</dbReference>
<reference evidence="6 7" key="1">
    <citation type="submission" date="2022-12" db="EMBL/GenBank/DDBJ databases">
        <title>Chitinophagaceae gen. sp. nov., a new member of the family Chitinophagaceae, isolated from soil in a chemical factory.</title>
        <authorList>
            <person name="Ke Z."/>
        </authorList>
    </citation>
    <scope>NUCLEOTIDE SEQUENCE [LARGE SCALE GENOMIC DNA]</scope>
    <source>
        <strain evidence="6 7">LY-5</strain>
    </source>
</reference>
<accession>A0ABT4UJE8</accession>
<sequence>MKKTLLVFASSLLLFACKNDDKDNSEKKSDSKISSGKLTIKGTVEGMEDGVLELFLIDKDDVVPDTIKVKGGKFDFSKEISEPVHSVLREVGHPDESLVFFADPGEVKITTNKDSFYVGKIEAGASQKQFKELNDKIKVIMEPAQKISEAYMQAQQSNDQVAMERIVSEFDSLQSKVVTVVNTFAKENNNSIVTPFMVLNLSSQNPKNLEIVNISNAMSDGLKGTFYGKKLAEMADKEAKTTIGAIAPDFTQEDPNGKSIALSSFRGKYVLVDFWASWCGPCRQENPNVVDAYNKYKGKNFTVFGVSLDKSKDAWTKAIMEDKLAWEHVSDLQYWNNAAARLYGIQAIPANFLIDPQGKIIAKNITGKELHNKLAEVLK</sequence>
<dbReference type="SUPFAM" id="SSF52833">
    <property type="entry name" value="Thioredoxin-like"/>
    <property type="match status" value="1"/>
</dbReference>
<comment type="caution">
    <text evidence="6">The sequence shown here is derived from an EMBL/GenBank/DDBJ whole genome shotgun (WGS) entry which is preliminary data.</text>
</comment>
<dbReference type="PANTHER" id="PTHR42852">
    <property type="entry name" value="THIOL:DISULFIDE INTERCHANGE PROTEIN DSBE"/>
    <property type="match status" value="1"/>
</dbReference>
<keyword evidence="2" id="KW-0201">Cytochrome c-type biogenesis</keyword>
<dbReference type="EMBL" id="JAQGEF010000008">
    <property type="protein sequence ID" value="MDA3614962.1"/>
    <property type="molecule type" value="Genomic_DNA"/>
</dbReference>
<comment type="subcellular location">
    <subcellularLocation>
        <location evidence="1">Cell envelope</location>
    </subcellularLocation>
</comment>
<evidence type="ECO:0000256" key="2">
    <source>
        <dbReference type="ARBA" id="ARBA00022748"/>
    </source>
</evidence>
<dbReference type="InterPro" id="IPR025380">
    <property type="entry name" value="DUF4369"/>
</dbReference>
<dbReference type="InterPro" id="IPR050553">
    <property type="entry name" value="Thioredoxin_ResA/DsbE_sf"/>
</dbReference>
<keyword evidence="4" id="KW-0676">Redox-active center</keyword>
<dbReference type="InterPro" id="IPR013766">
    <property type="entry name" value="Thioredoxin_domain"/>
</dbReference>
<evidence type="ECO:0000313" key="6">
    <source>
        <dbReference type="EMBL" id="MDA3614962.1"/>
    </source>
</evidence>